<dbReference type="PIR" id="A83698">
    <property type="entry name" value="A83698"/>
</dbReference>
<reference evidence="1 2" key="1">
    <citation type="journal article" date="2000" name="Nucleic Acids Res.">
        <title>Complete genome sequence of the alkaliphilic bacterium Bacillus halodurans and genomic sequence comparison with Bacillus subtilis.</title>
        <authorList>
            <person name="Takami H."/>
            <person name="Nakasone K."/>
            <person name="Takaki Y."/>
            <person name="Maeno G."/>
            <person name="Sasaki R."/>
            <person name="Masui N."/>
            <person name="Fuji F."/>
            <person name="Hirama C."/>
            <person name="Nakamura Y."/>
            <person name="Ogasawara N."/>
            <person name="Kuhara S."/>
            <person name="Horikoshi K."/>
        </authorList>
    </citation>
    <scope>NUCLEOTIDE SEQUENCE [LARGE SCALE GENOMIC DNA]</scope>
    <source>
        <strain evidence="2">ATCC BAA-125 / DSM 18197 / FERM 7344 / JCM 9153 / C-125</strain>
    </source>
</reference>
<evidence type="ECO:0000313" key="1">
    <source>
        <dbReference type="EMBL" id="BAB04104.1"/>
    </source>
</evidence>
<dbReference type="AlphaFoldDB" id="Q9KFU1"/>
<dbReference type="HOGENOM" id="CLU_3422719_0_0_9"/>
<protein>
    <submittedName>
        <fullName evidence="1">BH0385 protein</fullName>
    </submittedName>
</protein>
<dbReference type="STRING" id="272558.gene:10726238"/>
<organism evidence="1 2">
    <name type="scientific">Halalkalibacterium halodurans (strain ATCC BAA-125 / DSM 18197 / FERM 7344 / JCM 9153 / C-125)</name>
    <name type="common">Bacillus halodurans</name>
    <dbReference type="NCBI Taxonomy" id="272558"/>
    <lineage>
        <taxon>Bacteria</taxon>
        <taxon>Bacillati</taxon>
        <taxon>Bacillota</taxon>
        <taxon>Bacilli</taxon>
        <taxon>Bacillales</taxon>
        <taxon>Bacillaceae</taxon>
        <taxon>Halalkalibacterium (ex Joshi et al. 2022)</taxon>
    </lineage>
</organism>
<sequence length="23" mass="2538">MEGVFHVIEASFVSSSMVLIKLN</sequence>
<dbReference type="Proteomes" id="UP000001258">
    <property type="component" value="Chromosome"/>
</dbReference>
<gene>
    <name evidence="1" type="ordered locus">BH0385</name>
</gene>
<proteinExistence type="predicted"/>
<name>Q9KFU1_HALH5</name>
<keyword evidence="2" id="KW-1185">Reference proteome</keyword>
<accession>Q9KFU1</accession>
<dbReference type="EMBL" id="BA000004">
    <property type="protein sequence ID" value="BAB04104.1"/>
    <property type="molecule type" value="Genomic_DNA"/>
</dbReference>
<evidence type="ECO:0000313" key="2">
    <source>
        <dbReference type="Proteomes" id="UP000001258"/>
    </source>
</evidence>
<dbReference type="KEGG" id="bha:BH0385"/>